<evidence type="ECO:0000313" key="1">
    <source>
        <dbReference type="EMBL" id="XBO40332.1"/>
    </source>
</evidence>
<organism evidence="1">
    <name type="scientific">Alsobacter sp. KACC 23698</name>
    <dbReference type="NCBI Taxonomy" id="3149229"/>
    <lineage>
        <taxon>Bacteria</taxon>
        <taxon>Pseudomonadati</taxon>
        <taxon>Pseudomonadota</taxon>
        <taxon>Alphaproteobacteria</taxon>
        <taxon>Hyphomicrobiales</taxon>
        <taxon>Alsobacteraceae</taxon>
        <taxon>Alsobacter</taxon>
    </lineage>
</organism>
<name>A0AAU7JJG2_9HYPH</name>
<dbReference type="EMBL" id="CP157484">
    <property type="protein sequence ID" value="XBO40332.1"/>
    <property type="molecule type" value="Genomic_DNA"/>
</dbReference>
<sequence length="74" mass="7707">MGAGLINLEAVKARAATRCLAELQRIDGLKSSAKRGRDQALHMLLLLRSAAAALGLSDAALAGQPSALLERGQR</sequence>
<proteinExistence type="predicted"/>
<protein>
    <submittedName>
        <fullName evidence="1">Uncharacterized protein</fullName>
    </submittedName>
</protein>
<dbReference type="AlphaFoldDB" id="A0AAU7JJG2"/>
<dbReference type="RefSeq" id="WP_406857188.1">
    <property type="nucleotide sequence ID" value="NZ_CP157484.1"/>
</dbReference>
<reference evidence="1" key="1">
    <citation type="submission" date="2024-05" db="EMBL/GenBank/DDBJ databases">
        <authorList>
            <person name="Kim S."/>
            <person name="Heo J."/>
            <person name="Choi H."/>
            <person name="Choi Y."/>
            <person name="Kwon S.-W."/>
            <person name="Kim Y."/>
        </authorList>
    </citation>
    <scope>NUCLEOTIDE SEQUENCE</scope>
    <source>
        <strain evidence="1">KACC 23698</strain>
    </source>
</reference>
<accession>A0AAU7JJG2</accession>
<gene>
    <name evidence="1" type="ORF">ABEG18_06035</name>
</gene>